<keyword evidence="8 12" id="KW-0067">ATP-binding</keyword>
<evidence type="ECO:0000256" key="11">
    <source>
        <dbReference type="ARBA" id="ARBA00057735"/>
    </source>
</evidence>
<evidence type="ECO:0000313" key="15">
    <source>
        <dbReference type="Proteomes" id="UP000254808"/>
    </source>
</evidence>
<dbReference type="PROSITE" id="PS01331">
    <property type="entry name" value="THYMIDYLATE_KINASE"/>
    <property type="match status" value="1"/>
</dbReference>
<dbReference type="FunFam" id="3.40.50.300:FF:000225">
    <property type="entry name" value="Thymidylate kinase"/>
    <property type="match status" value="1"/>
</dbReference>
<dbReference type="CDD" id="cd01672">
    <property type="entry name" value="TMPK"/>
    <property type="match status" value="1"/>
</dbReference>
<dbReference type="NCBIfam" id="TIGR00041">
    <property type="entry name" value="DTMP_kinase"/>
    <property type="match status" value="1"/>
</dbReference>
<evidence type="ECO:0000256" key="4">
    <source>
        <dbReference type="ARBA" id="ARBA00022679"/>
    </source>
</evidence>
<dbReference type="HAMAP" id="MF_00165">
    <property type="entry name" value="Thymidylate_kinase"/>
    <property type="match status" value="1"/>
</dbReference>
<dbReference type="PANTHER" id="PTHR10344:SF4">
    <property type="entry name" value="UMP-CMP KINASE 2, MITOCHONDRIAL"/>
    <property type="match status" value="1"/>
</dbReference>
<evidence type="ECO:0000256" key="12">
    <source>
        <dbReference type="HAMAP-Rule" id="MF_00165"/>
    </source>
</evidence>
<keyword evidence="6 12" id="KW-0547">Nucleotide-binding</keyword>
<keyword evidence="15" id="KW-1185">Reference proteome</keyword>
<organism evidence="14 15">
    <name type="scientific">Cyclonatronum proteinivorum</name>
    <dbReference type="NCBI Taxonomy" id="1457365"/>
    <lineage>
        <taxon>Bacteria</taxon>
        <taxon>Pseudomonadati</taxon>
        <taxon>Balneolota</taxon>
        <taxon>Balneolia</taxon>
        <taxon>Balneolales</taxon>
        <taxon>Cyclonatronaceae</taxon>
        <taxon>Cyclonatronum</taxon>
    </lineage>
</organism>
<dbReference type="GO" id="GO:0006227">
    <property type="term" value="P:dUDP biosynthetic process"/>
    <property type="evidence" value="ECO:0007669"/>
    <property type="project" value="TreeGrafter"/>
</dbReference>
<gene>
    <name evidence="12" type="primary">tmk</name>
    <name evidence="14" type="ORF">CYPRO_2586</name>
</gene>
<dbReference type="EMBL" id="CP027806">
    <property type="protein sequence ID" value="AXJ01828.1"/>
    <property type="molecule type" value="Genomic_DNA"/>
</dbReference>
<dbReference type="SUPFAM" id="SSF52540">
    <property type="entry name" value="P-loop containing nucleoside triphosphate hydrolases"/>
    <property type="match status" value="1"/>
</dbReference>
<keyword evidence="4 12" id="KW-0808">Transferase</keyword>
<comment type="function">
    <text evidence="11 12">Phosphorylation of dTMP to form dTDP in both de novo and salvage pathways of dTTP synthesis.</text>
</comment>
<keyword evidence="5 12" id="KW-0545">Nucleotide biosynthesis</keyword>
<dbReference type="PANTHER" id="PTHR10344">
    <property type="entry name" value="THYMIDYLATE KINASE"/>
    <property type="match status" value="1"/>
</dbReference>
<evidence type="ECO:0000256" key="10">
    <source>
        <dbReference type="ARBA" id="ARBA00048743"/>
    </source>
</evidence>
<dbReference type="OrthoDB" id="9774907at2"/>
<dbReference type="GO" id="GO:0005524">
    <property type="term" value="F:ATP binding"/>
    <property type="evidence" value="ECO:0007669"/>
    <property type="project" value="UniProtKB-UniRule"/>
</dbReference>
<keyword evidence="7 12" id="KW-0418">Kinase</keyword>
<dbReference type="Proteomes" id="UP000254808">
    <property type="component" value="Chromosome"/>
</dbReference>
<dbReference type="GO" id="GO:0004798">
    <property type="term" value="F:dTMP kinase activity"/>
    <property type="evidence" value="ECO:0007669"/>
    <property type="project" value="UniProtKB-UniRule"/>
</dbReference>
<proteinExistence type="inferred from homology"/>
<dbReference type="InterPro" id="IPR027417">
    <property type="entry name" value="P-loop_NTPase"/>
</dbReference>
<sequence length="203" mass="23104">MLISFEGIDGCGKTTQIMLLKERLIRERIPVEVLREPGGTELSEMIRSLLLNPDVQMNPVTELLLFSAARAELVAERVQPLLQQKVIVILDRFYDSTVAYQGFGRGSLPIKEIHHLNKIASQNIEPDATFFLDLDVDTALQRRMSQSGAHDRMELAGGPFYERVRDGFLYLSKTHPRFVKLDANLPAETIHHQIWQRVSGMIH</sequence>
<evidence type="ECO:0000256" key="7">
    <source>
        <dbReference type="ARBA" id="ARBA00022777"/>
    </source>
</evidence>
<evidence type="ECO:0000259" key="13">
    <source>
        <dbReference type="Pfam" id="PF02223"/>
    </source>
</evidence>
<dbReference type="Pfam" id="PF02223">
    <property type="entry name" value="Thymidylate_kin"/>
    <property type="match status" value="1"/>
</dbReference>
<comment type="catalytic activity">
    <reaction evidence="10 12">
        <text>dTMP + ATP = dTDP + ADP</text>
        <dbReference type="Rhea" id="RHEA:13517"/>
        <dbReference type="ChEBI" id="CHEBI:30616"/>
        <dbReference type="ChEBI" id="CHEBI:58369"/>
        <dbReference type="ChEBI" id="CHEBI:63528"/>
        <dbReference type="ChEBI" id="CHEBI:456216"/>
        <dbReference type="EC" id="2.7.4.9"/>
    </reaction>
</comment>
<name>A0A345UMX6_9BACT</name>
<dbReference type="AlphaFoldDB" id="A0A345UMX6"/>
<dbReference type="Gene3D" id="3.40.50.300">
    <property type="entry name" value="P-loop containing nucleotide triphosphate hydrolases"/>
    <property type="match status" value="1"/>
</dbReference>
<dbReference type="EC" id="2.7.4.9" evidence="2 12"/>
<dbReference type="RefSeq" id="WP_114984985.1">
    <property type="nucleotide sequence ID" value="NZ_CP027806.1"/>
</dbReference>
<evidence type="ECO:0000256" key="3">
    <source>
        <dbReference type="ARBA" id="ARBA00017144"/>
    </source>
</evidence>
<accession>A0A345UMX6</accession>
<evidence type="ECO:0000256" key="6">
    <source>
        <dbReference type="ARBA" id="ARBA00022741"/>
    </source>
</evidence>
<evidence type="ECO:0000256" key="5">
    <source>
        <dbReference type="ARBA" id="ARBA00022727"/>
    </source>
</evidence>
<protein>
    <recommendedName>
        <fullName evidence="3 12">Thymidylate kinase</fullName>
        <ecNumber evidence="2 12">2.7.4.9</ecNumber>
    </recommendedName>
    <alternativeName>
        <fullName evidence="9 12">dTMP kinase</fullName>
    </alternativeName>
</protein>
<dbReference type="GO" id="GO:0006233">
    <property type="term" value="P:dTDP biosynthetic process"/>
    <property type="evidence" value="ECO:0007669"/>
    <property type="project" value="InterPro"/>
</dbReference>
<feature type="domain" description="Thymidylate kinase-like" evidence="13">
    <location>
        <begin position="5"/>
        <end position="194"/>
    </location>
</feature>
<evidence type="ECO:0000256" key="2">
    <source>
        <dbReference type="ARBA" id="ARBA00012980"/>
    </source>
</evidence>
<dbReference type="InterPro" id="IPR018094">
    <property type="entry name" value="Thymidylate_kinase"/>
</dbReference>
<dbReference type="InterPro" id="IPR039430">
    <property type="entry name" value="Thymidylate_kin-like_dom"/>
</dbReference>
<evidence type="ECO:0000256" key="8">
    <source>
        <dbReference type="ARBA" id="ARBA00022840"/>
    </source>
</evidence>
<dbReference type="GO" id="GO:0006235">
    <property type="term" value="P:dTTP biosynthetic process"/>
    <property type="evidence" value="ECO:0007669"/>
    <property type="project" value="UniProtKB-UniRule"/>
</dbReference>
<feature type="binding site" evidence="12">
    <location>
        <begin position="7"/>
        <end position="14"/>
    </location>
    <ligand>
        <name>ATP</name>
        <dbReference type="ChEBI" id="CHEBI:30616"/>
    </ligand>
</feature>
<dbReference type="InterPro" id="IPR018095">
    <property type="entry name" value="Thymidylate_kin_CS"/>
</dbReference>
<dbReference type="KEGG" id="cprv:CYPRO_2586"/>
<evidence type="ECO:0000256" key="9">
    <source>
        <dbReference type="ARBA" id="ARBA00029962"/>
    </source>
</evidence>
<evidence type="ECO:0000313" key="14">
    <source>
        <dbReference type="EMBL" id="AXJ01828.1"/>
    </source>
</evidence>
<dbReference type="GO" id="GO:0005829">
    <property type="term" value="C:cytosol"/>
    <property type="evidence" value="ECO:0007669"/>
    <property type="project" value="TreeGrafter"/>
</dbReference>
<comment type="similarity">
    <text evidence="1 12">Belongs to the thymidylate kinase family.</text>
</comment>
<evidence type="ECO:0000256" key="1">
    <source>
        <dbReference type="ARBA" id="ARBA00009776"/>
    </source>
</evidence>
<reference evidence="14 15" key="1">
    <citation type="submission" date="2018-03" db="EMBL/GenBank/DDBJ databases">
        <title>Phenotypic and genomic properties of Cyclonatronum proteinivorum gen. nov., sp. nov., a haloalkaliphilic bacteroidete from soda lakes possessing Na+-translocating rhodopsin.</title>
        <authorList>
            <person name="Toshchakov S.V."/>
            <person name="Korzhenkov A."/>
            <person name="Samarov N.I."/>
            <person name="Kublanov I.V."/>
            <person name="Muntyan M.S."/>
            <person name="Sorokin D.Y."/>
        </authorList>
    </citation>
    <scope>NUCLEOTIDE SEQUENCE [LARGE SCALE GENOMIC DNA]</scope>
    <source>
        <strain evidence="14 15">Omega</strain>
    </source>
</reference>